<keyword evidence="4" id="KW-0732">Signal</keyword>
<dbReference type="PANTHER" id="PTHR47466">
    <property type="match status" value="1"/>
</dbReference>
<keyword evidence="8" id="KW-1015">Disulfide bond</keyword>
<gene>
    <name evidence="11" type="ORF">K469DRAFT_529529</name>
</gene>
<evidence type="ECO:0000256" key="5">
    <source>
        <dbReference type="ARBA" id="ARBA00022801"/>
    </source>
</evidence>
<dbReference type="GO" id="GO:0046872">
    <property type="term" value="F:metal ion binding"/>
    <property type="evidence" value="ECO:0007669"/>
    <property type="project" value="UniProtKB-KW"/>
</dbReference>
<accession>A0A6A6DJM1</accession>
<keyword evidence="6" id="KW-0862">Zinc</keyword>
<dbReference type="Proteomes" id="UP000800200">
    <property type="component" value="Unassembled WGS sequence"/>
</dbReference>
<evidence type="ECO:0000259" key="10">
    <source>
        <dbReference type="Pfam" id="PF05572"/>
    </source>
</evidence>
<organism evidence="11 12">
    <name type="scientific">Zopfia rhizophila CBS 207.26</name>
    <dbReference type="NCBI Taxonomy" id="1314779"/>
    <lineage>
        <taxon>Eukaryota</taxon>
        <taxon>Fungi</taxon>
        <taxon>Dikarya</taxon>
        <taxon>Ascomycota</taxon>
        <taxon>Pezizomycotina</taxon>
        <taxon>Dothideomycetes</taxon>
        <taxon>Dothideomycetes incertae sedis</taxon>
        <taxon>Zopfiaceae</taxon>
        <taxon>Zopfia</taxon>
    </lineage>
</organism>
<evidence type="ECO:0000256" key="8">
    <source>
        <dbReference type="ARBA" id="ARBA00023157"/>
    </source>
</evidence>
<feature type="region of interest" description="Disordered" evidence="9">
    <location>
        <begin position="167"/>
        <end position="189"/>
    </location>
</feature>
<evidence type="ECO:0000256" key="3">
    <source>
        <dbReference type="ARBA" id="ARBA00022723"/>
    </source>
</evidence>
<evidence type="ECO:0000313" key="12">
    <source>
        <dbReference type="Proteomes" id="UP000800200"/>
    </source>
</evidence>
<comment type="similarity">
    <text evidence="1">Belongs to the peptidase M43B family.</text>
</comment>
<dbReference type="Pfam" id="PF05572">
    <property type="entry name" value="Peptidase_M43"/>
    <property type="match status" value="1"/>
</dbReference>
<name>A0A6A6DJM1_9PEZI</name>
<dbReference type="GO" id="GO:0008237">
    <property type="term" value="F:metallopeptidase activity"/>
    <property type="evidence" value="ECO:0007669"/>
    <property type="project" value="UniProtKB-KW"/>
</dbReference>
<dbReference type="SUPFAM" id="SSF55486">
    <property type="entry name" value="Metalloproteases ('zincins'), catalytic domain"/>
    <property type="match status" value="1"/>
</dbReference>
<dbReference type="PANTHER" id="PTHR47466:SF1">
    <property type="entry name" value="METALLOPROTEASE MEP1 (AFU_ORTHOLOGUE AFUA_1G07730)-RELATED"/>
    <property type="match status" value="1"/>
</dbReference>
<dbReference type="EMBL" id="ML994684">
    <property type="protein sequence ID" value="KAF2177766.1"/>
    <property type="molecule type" value="Genomic_DNA"/>
</dbReference>
<feature type="domain" description="Peptidase M43 pregnancy-associated plasma-A" evidence="10">
    <location>
        <begin position="101"/>
        <end position="207"/>
    </location>
</feature>
<keyword evidence="5" id="KW-0378">Hydrolase</keyword>
<evidence type="ECO:0000256" key="4">
    <source>
        <dbReference type="ARBA" id="ARBA00022729"/>
    </source>
</evidence>
<evidence type="ECO:0000256" key="1">
    <source>
        <dbReference type="ARBA" id="ARBA00008721"/>
    </source>
</evidence>
<proteinExistence type="inferred from homology"/>
<reference evidence="11" key="1">
    <citation type="journal article" date="2020" name="Stud. Mycol.">
        <title>101 Dothideomycetes genomes: a test case for predicting lifestyles and emergence of pathogens.</title>
        <authorList>
            <person name="Haridas S."/>
            <person name="Albert R."/>
            <person name="Binder M."/>
            <person name="Bloem J."/>
            <person name="Labutti K."/>
            <person name="Salamov A."/>
            <person name="Andreopoulos B."/>
            <person name="Baker S."/>
            <person name="Barry K."/>
            <person name="Bills G."/>
            <person name="Bluhm B."/>
            <person name="Cannon C."/>
            <person name="Castanera R."/>
            <person name="Culley D."/>
            <person name="Daum C."/>
            <person name="Ezra D."/>
            <person name="Gonzalez J."/>
            <person name="Henrissat B."/>
            <person name="Kuo A."/>
            <person name="Liang C."/>
            <person name="Lipzen A."/>
            <person name="Lutzoni F."/>
            <person name="Magnuson J."/>
            <person name="Mondo S."/>
            <person name="Nolan M."/>
            <person name="Ohm R."/>
            <person name="Pangilinan J."/>
            <person name="Park H.-J."/>
            <person name="Ramirez L."/>
            <person name="Alfaro M."/>
            <person name="Sun H."/>
            <person name="Tritt A."/>
            <person name="Yoshinaga Y."/>
            <person name="Zwiers L.-H."/>
            <person name="Turgeon B."/>
            <person name="Goodwin S."/>
            <person name="Spatafora J."/>
            <person name="Crous P."/>
            <person name="Grigoriev I."/>
        </authorList>
    </citation>
    <scope>NUCLEOTIDE SEQUENCE</scope>
    <source>
        <strain evidence="11">CBS 207.26</strain>
    </source>
</reference>
<evidence type="ECO:0000256" key="2">
    <source>
        <dbReference type="ARBA" id="ARBA00022670"/>
    </source>
</evidence>
<dbReference type="InterPro" id="IPR008754">
    <property type="entry name" value="Peptidase_M43"/>
</dbReference>
<dbReference type="CDD" id="cd04275">
    <property type="entry name" value="ZnMc_pappalysin_like"/>
    <property type="match status" value="1"/>
</dbReference>
<dbReference type="OrthoDB" id="536211at2759"/>
<dbReference type="InterPro" id="IPR024079">
    <property type="entry name" value="MetalloPept_cat_dom_sf"/>
</dbReference>
<dbReference type="GO" id="GO:0006508">
    <property type="term" value="P:proteolysis"/>
    <property type="evidence" value="ECO:0007669"/>
    <property type="project" value="UniProtKB-KW"/>
</dbReference>
<protein>
    <submittedName>
        <fullName evidence="11">Metalloprotease MEP1</fullName>
    </submittedName>
</protein>
<evidence type="ECO:0000256" key="9">
    <source>
        <dbReference type="SAM" id="MobiDB-lite"/>
    </source>
</evidence>
<keyword evidence="2 11" id="KW-0645">Protease</keyword>
<evidence type="ECO:0000256" key="7">
    <source>
        <dbReference type="ARBA" id="ARBA00023049"/>
    </source>
</evidence>
<sequence length="210" mass="22779">DTIAVDVYFHIASSTAKANIITDQIIQAQFQVLHGGFLPYGIELSLVSTGRIVDNIIATGYWVNGSIEDFDAYLAYLTRTRRGGYDALNIYYYTDMERGISGFCNLPTIVIEGDQFFYRDGCQVNGNSMPGVPDPLENSGLGHTSVHESGHWFGLLHTFQGGCSISGDGVDDTPPQASASTGCPEGRDSCPGLAGLDPIHNYMDYSSDTW</sequence>
<evidence type="ECO:0000313" key="11">
    <source>
        <dbReference type="EMBL" id="KAF2177766.1"/>
    </source>
</evidence>
<feature type="non-terminal residue" evidence="11">
    <location>
        <position position="210"/>
    </location>
</feature>
<keyword evidence="3" id="KW-0479">Metal-binding</keyword>
<evidence type="ECO:0000256" key="6">
    <source>
        <dbReference type="ARBA" id="ARBA00022833"/>
    </source>
</evidence>
<feature type="non-terminal residue" evidence="11">
    <location>
        <position position="1"/>
    </location>
</feature>
<keyword evidence="7 11" id="KW-0482">Metalloprotease</keyword>
<keyword evidence="12" id="KW-1185">Reference proteome</keyword>
<dbReference type="Gene3D" id="3.40.390.10">
    <property type="entry name" value="Collagenase (Catalytic Domain)"/>
    <property type="match status" value="1"/>
</dbReference>
<dbReference type="AlphaFoldDB" id="A0A6A6DJM1"/>